<protein>
    <submittedName>
        <fullName evidence="1">Uncharacterized protein</fullName>
    </submittedName>
</protein>
<gene>
    <name evidence="1" type="ORF">D0435_13715</name>
</gene>
<proteinExistence type="predicted"/>
<accession>A0A845QPR9</accession>
<dbReference type="Proteomes" id="UP000446866">
    <property type="component" value="Unassembled WGS sequence"/>
</dbReference>
<reference evidence="1 2" key="1">
    <citation type="submission" date="2018-08" db="EMBL/GenBank/DDBJ databases">
        <title>Murine metabolic-syndrome-specific gut microbial biobank.</title>
        <authorList>
            <person name="Liu C."/>
        </authorList>
    </citation>
    <scope>NUCLEOTIDE SEQUENCE [LARGE SCALE GENOMIC DNA]</scope>
    <source>
        <strain evidence="1 2">28</strain>
    </source>
</reference>
<dbReference type="AlphaFoldDB" id="A0A845QPR9"/>
<keyword evidence="2" id="KW-1185">Reference proteome</keyword>
<evidence type="ECO:0000313" key="2">
    <source>
        <dbReference type="Proteomes" id="UP000446866"/>
    </source>
</evidence>
<dbReference type="RefSeq" id="WP_160202993.1">
    <property type="nucleotide sequence ID" value="NZ_QXWK01000031.1"/>
</dbReference>
<name>A0A845QPR9_9FIRM</name>
<evidence type="ECO:0000313" key="1">
    <source>
        <dbReference type="EMBL" id="NBH62707.1"/>
    </source>
</evidence>
<sequence length="121" mass="13395">MSKRYRGSFGDIGNGKTGYFPNGAMDGHGGRGSEHREEMRQIAAEVAEQQIKALVPQMVLQIYKASIKNILRGLQYDIETAVNIAFDDGRDIFSSSKCRKIVSDAIYKELLKGLGNLTINI</sequence>
<comment type="caution">
    <text evidence="1">The sequence shown here is derived from an EMBL/GenBank/DDBJ whole genome shotgun (WGS) entry which is preliminary data.</text>
</comment>
<organism evidence="1 2">
    <name type="scientific">Anaerotruncus colihominis</name>
    <dbReference type="NCBI Taxonomy" id="169435"/>
    <lineage>
        <taxon>Bacteria</taxon>
        <taxon>Bacillati</taxon>
        <taxon>Bacillota</taxon>
        <taxon>Clostridia</taxon>
        <taxon>Eubacteriales</taxon>
        <taxon>Oscillospiraceae</taxon>
        <taxon>Anaerotruncus</taxon>
    </lineage>
</organism>
<dbReference type="EMBL" id="QXWK01000031">
    <property type="protein sequence ID" value="NBH62707.1"/>
    <property type="molecule type" value="Genomic_DNA"/>
</dbReference>